<proteinExistence type="predicted"/>
<sequence length="813" mass="82517">MLEISTPVLRIRVLLAVAEAEAAAGWLDRAFGTIDRVVDEAATVTDPDVRVRVATSVAGALARIGPVERAIGLARSIAHAAERVQALGTVARALDRAGLPLRAAAVLDGIGDPPTHEERWHLLAALVDTGRWRRAQDVVREAAAGDRDSLAAALVRALADAGEYEQALGTALSGIANEIARDGAVAHVAGALAAAATDTDPFGYAERALVLARTRVSGDRTRSAALRAAGEALHRLGHTDRAVATLRLALTVAGTMVSSAVRTQEITATATALAVAGHPEPGIAAVNGIPRGDGRTLALAAMAKTLVAAGDTITAAAVLETAPVPEPSDRELGALASVTIGLVEAGRPDRAEALARARTGVVPRNRALVTVASALARAGDPGRAAAILDGVEAELSTVDDPDPRPFGYLLVWTAEARTRTGRPDRATGLLARAADLIGAIGEPEQEHSLWLLVVDALVQAGAVDRAAATARAAGVGPDLVTALVKAGDLDRAGAEAAAIADPAGRDRSLAHVVRARVAADDLDHAATLARSVADAGHRADVLTALARAQVRAGSRDTAVGTLRLAEAAARENGGSGTRMRAILDAVLATCGLDLAAQTLHDAGTAARDRPDALVDVWCTQGRLYRAVRAAQEIVDPLDRCRAMTRVAVGYRAAGRAGDAGPAAIAAGVAAGAVADPERQATAWAHVASAWAVAGRADRARESIDSAVAAAGPAPAPAVAAEIARARVAIGYTPGRPSTEDPTDPGVDPAVADSQRAAMAAALARSGEVDRALSVARSVVDADLREHAVTEVAVALARTGTAAGALALLSPGGS</sequence>
<name>A0A8J4A2I2_9ACTN</name>
<dbReference type="InterPro" id="IPR011990">
    <property type="entry name" value="TPR-like_helical_dom_sf"/>
</dbReference>
<dbReference type="Gene3D" id="1.25.40.10">
    <property type="entry name" value="Tetratricopeptide repeat domain"/>
    <property type="match status" value="5"/>
</dbReference>
<dbReference type="AlphaFoldDB" id="A0A8J4A2I2"/>
<accession>A0A8J4A2I2</accession>
<keyword evidence="2" id="KW-1185">Reference proteome</keyword>
<gene>
    <name evidence="1" type="ORF">Voc01_085250</name>
</gene>
<reference evidence="1" key="1">
    <citation type="submission" date="2021-01" db="EMBL/GenBank/DDBJ databases">
        <title>Whole genome shotgun sequence of Virgisporangium ochraceum NBRC 16418.</title>
        <authorList>
            <person name="Komaki H."/>
            <person name="Tamura T."/>
        </authorList>
    </citation>
    <scope>NUCLEOTIDE SEQUENCE</scope>
    <source>
        <strain evidence="1">NBRC 16418</strain>
    </source>
</reference>
<organism evidence="1 2">
    <name type="scientific">Virgisporangium ochraceum</name>
    <dbReference type="NCBI Taxonomy" id="65505"/>
    <lineage>
        <taxon>Bacteria</taxon>
        <taxon>Bacillati</taxon>
        <taxon>Actinomycetota</taxon>
        <taxon>Actinomycetes</taxon>
        <taxon>Micromonosporales</taxon>
        <taxon>Micromonosporaceae</taxon>
        <taxon>Virgisporangium</taxon>
    </lineage>
</organism>
<comment type="caution">
    <text evidence="1">The sequence shown here is derived from an EMBL/GenBank/DDBJ whole genome shotgun (WGS) entry which is preliminary data.</text>
</comment>
<dbReference type="RefSeq" id="WP_203933428.1">
    <property type="nucleotide sequence ID" value="NZ_BOPH01000120.1"/>
</dbReference>
<evidence type="ECO:0000313" key="1">
    <source>
        <dbReference type="EMBL" id="GIJ73608.1"/>
    </source>
</evidence>
<dbReference type="Proteomes" id="UP000635606">
    <property type="component" value="Unassembled WGS sequence"/>
</dbReference>
<protein>
    <submittedName>
        <fullName evidence="1">Uncharacterized protein</fullName>
    </submittedName>
</protein>
<dbReference type="EMBL" id="BOPH01000120">
    <property type="protein sequence ID" value="GIJ73608.1"/>
    <property type="molecule type" value="Genomic_DNA"/>
</dbReference>
<evidence type="ECO:0000313" key="2">
    <source>
        <dbReference type="Proteomes" id="UP000635606"/>
    </source>
</evidence>